<dbReference type="Gene3D" id="1.10.260.40">
    <property type="entry name" value="lambda repressor-like DNA-binding domains"/>
    <property type="match status" value="1"/>
</dbReference>
<comment type="caution">
    <text evidence="2">The sequence shown here is derived from an EMBL/GenBank/DDBJ whole genome shotgun (WGS) entry which is preliminary data.</text>
</comment>
<dbReference type="AlphaFoldDB" id="A0A5J4RB47"/>
<dbReference type="EMBL" id="SNRY01001535">
    <property type="protein sequence ID" value="KAA6330201.1"/>
    <property type="molecule type" value="Genomic_DNA"/>
</dbReference>
<accession>A0A5J4RB47</accession>
<dbReference type="InterPro" id="IPR010982">
    <property type="entry name" value="Lambda_DNA-bd_dom_sf"/>
</dbReference>
<dbReference type="CDD" id="cd00093">
    <property type="entry name" value="HTH_XRE"/>
    <property type="match status" value="1"/>
</dbReference>
<dbReference type="GO" id="GO:0003677">
    <property type="term" value="F:DNA binding"/>
    <property type="evidence" value="ECO:0007669"/>
    <property type="project" value="InterPro"/>
</dbReference>
<reference evidence="2" key="1">
    <citation type="submission" date="2019-03" db="EMBL/GenBank/DDBJ databases">
        <title>Single cell metagenomics reveals metabolic interactions within the superorganism composed of flagellate Streblomastix strix and complex community of Bacteroidetes bacteria on its surface.</title>
        <authorList>
            <person name="Treitli S.C."/>
            <person name="Kolisko M."/>
            <person name="Husnik F."/>
            <person name="Keeling P."/>
            <person name="Hampl V."/>
        </authorList>
    </citation>
    <scope>NUCLEOTIDE SEQUENCE</scope>
    <source>
        <strain evidence="2">STM</strain>
    </source>
</reference>
<dbReference type="InterPro" id="IPR001387">
    <property type="entry name" value="Cro/C1-type_HTH"/>
</dbReference>
<evidence type="ECO:0000313" key="2">
    <source>
        <dbReference type="EMBL" id="KAA6330201.1"/>
    </source>
</evidence>
<name>A0A5J4RB47_9ZZZZ</name>
<proteinExistence type="predicted"/>
<organism evidence="2">
    <name type="scientific">termite gut metagenome</name>
    <dbReference type="NCBI Taxonomy" id="433724"/>
    <lineage>
        <taxon>unclassified sequences</taxon>
        <taxon>metagenomes</taxon>
        <taxon>organismal metagenomes</taxon>
    </lineage>
</organism>
<dbReference type="PROSITE" id="PS50943">
    <property type="entry name" value="HTH_CROC1"/>
    <property type="match status" value="1"/>
</dbReference>
<evidence type="ECO:0000259" key="1">
    <source>
        <dbReference type="PROSITE" id="PS50943"/>
    </source>
</evidence>
<dbReference type="Pfam" id="PF01381">
    <property type="entry name" value="HTH_3"/>
    <property type="match status" value="1"/>
</dbReference>
<sequence length="96" mass="11306">MLVNIPAEYLYNFHYFGKFIDMEKIDLFTSSIMRAKRTERKWSQQELADYMNVSKAFITDIESPTRVAKLNVKHINELAKIFQCSPKDFLPNTPLD</sequence>
<dbReference type="SUPFAM" id="SSF47413">
    <property type="entry name" value="lambda repressor-like DNA-binding domains"/>
    <property type="match status" value="1"/>
</dbReference>
<feature type="domain" description="HTH cro/C1-type" evidence="1">
    <location>
        <begin position="33"/>
        <end position="89"/>
    </location>
</feature>
<gene>
    <name evidence="2" type="ORF">EZS27_021064</name>
</gene>
<dbReference type="SMART" id="SM00530">
    <property type="entry name" value="HTH_XRE"/>
    <property type="match status" value="1"/>
</dbReference>
<protein>
    <recommendedName>
        <fullName evidence="1">HTH cro/C1-type domain-containing protein</fullName>
    </recommendedName>
</protein>